<dbReference type="STRING" id="595670.SAMN05421643_12231"/>
<dbReference type="RefSeq" id="WP_092691928.1">
    <property type="nucleotide sequence ID" value="NZ_FNPK01000022.1"/>
</dbReference>
<dbReference type="EMBL" id="FNPK01000022">
    <property type="protein sequence ID" value="SDY70190.1"/>
    <property type="molecule type" value="Genomic_DNA"/>
</dbReference>
<dbReference type="Proteomes" id="UP000199035">
    <property type="component" value="Unassembled WGS sequence"/>
</dbReference>
<accession>A0A1H3M0H6</accession>
<reference evidence="2" key="1">
    <citation type="submission" date="2016-10" db="EMBL/GenBank/DDBJ databases">
        <authorList>
            <person name="Varghese N."/>
            <person name="Submissions S."/>
        </authorList>
    </citation>
    <scope>NUCLEOTIDE SEQUENCE [LARGE SCALE GENOMIC DNA]</scope>
    <source>
        <strain evidence="2">ANC 5109</strain>
    </source>
</reference>
<evidence type="ECO:0000313" key="1">
    <source>
        <dbReference type="EMBL" id="SDY70190.1"/>
    </source>
</evidence>
<organism evidence="1 2">
    <name type="scientific">Acinetobacter kyonggiensis</name>
    <dbReference type="NCBI Taxonomy" id="595670"/>
    <lineage>
        <taxon>Bacteria</taxon>
        <taxon>Pseudomonadati</taxon>
        <taxon>Pseudomonadota</taxon>
        <taxon>Gammaproteobacteria</taxon>
        <taxon>Moraxellales</taxon>
        <taxon>Moraxellaceae</taxon>
        <taxon>Acinetobacter</taxon>
    </lineage>
</organism>
<proteinExistence type="predicted"/>
<evidence type="ECO:0000313" key="2">
    <source>
        <dbReference type="Proteomes" id="UP000199035"/>
    </source>
</evidence>
<dbReference type="AlphaFoldDB" id="A0A1H3M0H6"/>
<name>A0A1H3M0H6_9GAMM</name>
<sequence length="325" mass="36856">MAQFCISFPPPSYQELFDQIKHLKPDFSKLKNLIPLIGLPIPIYIDISQYSNEISQMIQYWQSRLSVKTLMAMIRPMASLLGQSLADLLPKIPFLNISIIELMEMDANVLKQRVKDALDRYGQAFLDALSAFLPLPIYFGLSIPSFEINAMIKALYNMCTSGLMELVTNLIDQVLSKLKINAVLTLPKLPTLKELQTMIIEMIKAKAEAIAGQVIDAFTNEFEAIQHAMQILKMDINAIFAMIQFPQLPAMKFPSPFYPDFSCLAFELREAMQMYMQAMMMAVMEKIVSFVKAVLSILNIQFPSICIDIPDKLDIPDNPNGTEYF</sequence>
<gene>
    <name evidence="1" type="ORF">SAMN05421643_12231</name>
</gene>
<protein>
    <submittedName>
        <fullName evidence="1">Uncharacterized protein</fullName>
    </submittedName>
</protein>
<keyword evidence="2" id="KW-1185">Reference proteome</keyword>